<evidence type="ECO:0000256" key="5">
    <source>
        <dbReference type="ARBA" id="ARBA00022989"/>
    </source>
</evidence>
<feature type="domain" description="ABC transmembrane type-1" evidence="8">
    <location>
        <begin position="97"/>
        <end position="307"/>
    </location>
</feature>
<evidence type="ECO:0000313" key="9">
    <source>
        <dbReference type="EMBL" id="OLV17579.1"/>
    </source>
</evidence>
<comment type="caution">
    <text evidence="9">The sequence shown here is derived from an EMBL/GenBank/DDBJ whole genome shotgun (WGS) entry which is preliminary data.</text>
</comment>
<evidence type="ECO:0000313" key="10">
    <source>
        <dbReference type="Proteomes" id="UP000186607"/>
    </source>
</evidence>
<gene>
    <name evidence="9" type="ORF">BOO71_0008257</name>
</gene>
<evidence type="ECO:0000256" key="6">
    <source>
        <dbReference type="ARBA" id="ARBA00023136"/>
    </source>
</evidence>
<dbReference type="InterPro" id="IPR000515">
    <property type="entry name" value="MetI-like"/>
</dbReference>
<evidence type="ECO:0000256" key="1">
    <source>
        <dbReference type="ARBA" id="ARBA00004651"/>
    </source>
</evidence>
<feature type="transmembrane region" description="Helical" evidence="7">
    <location>
        <begin position="12"/>
        <end position="31"/>
    </location>
</feature>
<dbReference type="PANTHER" id="PTHR43163">
    <property type="entry name" value="DIPEPTIDE TRANSPORT SYSTEM PERMEASE PROTEIN DPPB-RELATED"/>
    <property type="match status" value="1"/>
</dbReference>
<dbReference type="EMBL" id="MSTI01000093">
    <property type="protein sequence ID" value="OLV17579.1"/>
    <property type="molecule type" value="Genomic_DNA"/>
</dbReference>
<keyword evidence="4 7" id="KW-0812">Transmembrane</keyword>
<dbReference type="RefSeq" id="WP_075833458.1">
    <property type="nucleotide sequence ID" value="NZ_MSTI01000093.1"/>
</dbReference>
<keyword evidence="5 7" id="KW-1133">Transmembrane helix</keyword>
<dbReference type="InterPro" id="IPR035906">
    <property type="entry name" value="MetI-like_sf"/>
</dbReference>
<dbReference type="Pfam" id="PF19300">
    <property type="entry name" value="BPD_transp_1_N"/>
    <property type="match status" value="1"/>
</dbReference>
<organism evidence="9 10">
    <name type="scientific">Deinococcus marmoris</name>
    <dbReference type="NCBI Taxonomy" id="249408"/>
    <lineage>
        <taxon>Bacteria</taxon>
        <taxon>Thermotogati</taxon>
        <taxon>Deinococcota</taxon>
        <taxon>Deinococci</taxon>
        <taxon>Deinococcales</taxon>
        <taxon>Deinococcaceae</taxon>
        <taxon>Deinococcus</taxon>
    </lineage>
</organism>
<dbReference type="CDD" id="cd06261">
    <property type="entry name" value="TM_PBP2"/>
    <property type="match status" value="1"/>
</dbReference>
<reference evidence="9 10" key="1">
    <citation type="submission" date="2017-01" db="EMBL/GenBank/DDBJ databases">
        <title>Genome Analysis of Deinococcus marmoris KOPRI26562.</title>
        <authorList>
            <person name="Kim J.H."/>
            <person name="Oh H.-M."/>
        </authorList>
    </citation>
    <scope>NUCLEOTIDE SEQUENCE [LARGE SCALE GENOMIC DNA]</scope>
    <source>
        <strain evidence="9 10">KOPRI26562</strain>
    </source>
</reference>
<dbReference type="AlphaFoldDB" id="A0A1U7NXD5"/>
<evidence type="ECO:0000256" key="2">
    <source>
        <dbReference type="ARBA" id="ARBA00022448"/>
    </source>
</evidence>
<dbReference type="OrthoDB" id="9773683at2"/>
<sequence>MSLSYIFKRLLGMIPLLLGVSLILFGVLHLAPGGPLDVYADNPSVTQEALEQMKRAFGLDQPLPVQYFRWVTAFFQGEWGFSIRTAQPVMEEVLSRVPATLMLSGSAFFLALVVALPLGILSATRRYTGVDYFITLMSFLGISMPVFWLALMLQLLFAVQWRLLPSAGMQTIGDGSLLDILRHLALPVFILAFASVAGWSRYMRSSMVEILNQDYIRTARAKGVSARRVTYSHAFRNALIPVVTVVALDSAAILSGAVITETIFAWPGLGRLFIDSMNGRDYPVLMALLMVGSFALVVSNLVADLAYSLIDPRIRYD</sequence>
<keyword evidence="2 7" id="KW-0813">Transport</keyword>
<dbReference type="PROSITE" id="PS50928">
    <property type="entry name" value="ABC_TM1"/>
    <property type="match status" value="1"/>
</dbReference>
<protein>
    <submittedName>
        <fullName evidence="9">Oligopeptide transport system permease protein OppB</fullName>
    </submittedName>
</protein>
<evidence type="ECO:0000259" key="8">
    <source>
        <dbReference type="PROSITE" id="PS50928"/>
    </source>
</evidence>
<dbReference type="InterPro" id="IPR045621">
    <property type="entry name" value="BPD_transp_1_N"/>
</dbReference>
<dbReference type="SUPFAM" id="SSF161098">
    <property type="entry name" value="MetI-like"/>
    <property type="match status" value="1"/>
</dbReference>
<comment type="subcellular location">
    <subcellularLocation>
        <location evidence="1 7">Cell membrane</location>
        <topology evidence="1 7">Multi-pass membrane protein</topology>
    </subcellularLocation>
</comment>
<dbReference type="GO" id="GO:0005886">
    <property type="term" value="C:plasma membrane"/>
    <property type="evidence" value="ECO:0007669"/>
    <property type="project" value="UniProtKB-SubCell"/>
</dbReference>
<keyword evidence="3" id="KW-1003">Cell membrane</keyword>
<feature type="transmembrane region" description="Helical" evidence="7">
    <location>
        <begin position="99"/>
        <end position="121"/>
    </location>
</feature>
<name>A0A1U7NXD5_9DEIO</name>
<dbReference type="STRING" id="249408.BOO71_0008257"/>
<feature type="transmembrane region" description="Helical" evidence="7">
    <location>
        <begin position="133"/>
        <end position="160"/>
    </location>
</feature>
<feature type="transmembrane region" description="Helical" evidence="7">
    <location>
        <begin position="284"/>
        <end position="307"/>
    </location>
</feature>
<dbReference type="Pfam" id="PF00528">
    <property type="entry name" value="BPD_transp_1"/>
    <property type="match status" value="1"/>
</dbReference>
<feature type="transmembrane region" description="Helical" evidence="7">
    <location>
        <begin position="238"/>
        <end position="264"/>
    </location>
</feature>
<comment type="similarity">
    <text evidence="7">Belongs to the binding-protein-dependent transport system permease family.</text>
</comment>
<accession>A0A1U7NXD5</accession>
<dbReference type="PANTHER" id="PTHR43163:SF6">
    <property type="entry name" value="DIPEPTIDE TRANSPORT SYSTEM PERMEASE PROTEIN DPPB-RELATED"/>
    <property type="match status" value="1"/>
</dbReference>
<dbReference type="GO" id="GO:0055085">
    <property type="term" value="P:transmembrane transport"/>
    <property type="evidence" value="ECO:0007669"/>
    <property type="project" value="InterPro"/>
</dbReference>
<evidence type="ECO:0000256" key="7">
    <source>
        <dbReference type="RuleBase" id="RU363032"/>
    </source>
</evidence>
<dbReference type="Proteomes" id="UP000186607">
    <property type="component" value="Unassembled WGS sequence"/>
</dbReference>
<evidence type="ECO:0000256" key="4">
    <source>
        <dbReference type="ARBA" id="ARBA00022692"/>
    </source>
</evidence>
<keyword evidence="6 7" id="KW-0472">Membrane</keyword>
<keyword evidence="10" id="KW-1185">Reference proteome</keyword>
<proteinExistence type="inferred from homology"/>
<feature type="transmembrane region" description="Helical" evidence="7">
    <location>
        <begin position="180"/>
        <end position="199"/>
    </location>
</feature>
<dbReference type="Gene3D" id="1.10.3720.10">
    <property type="entry name" value="MetI-like"/>
    <property type="match status" value="1"/>
</dbReference>
<evidence type="ECO:0000256" key="3">
    <source>
        <dbReference type="ARBA" id="ARBA00022475"/>
    </source>
</evidence>